<name>A0ABT9D5F2_9MOLU</name>
<keyword evidence="5" id="KW-1185">Reference proteome</keyword>
<dbReference type="EMBL" id="JAOSIQ010000034">
    <property type="protein sequence ID" value="MDO8064299.1"/>
    <property type="molecule type" value="Genomic_DNA"/>
</dbReference>
<keyword evidence="1" id="KW-0175">Coiled coil</keyword>
<protein>
    <recommendedName>
        <fullName evidence="6">Transmembrane protein</fullName>
    </recommendedName>
</protein>
<feature type="compositionally biased region" description="Basic and acidic residues" evidence="2">
    <location>
        <begin position="518"/>
        <end position="560"/>
    </location>
</feature>
<keyword evidence="3" id="KW-0812">Transmembrane</keyword>
<feature type="transmembrane region" description="Helical" evidence="3">
    <location>
        <begin position="13"/>
        <end position="35"/>
    </location>
</feature>
<keyword evidence="3" id="KW-1133">Transmembrane helix</keyword>
<feature type="transmembrane region" description="Helical" evidence="3">
    <location>
        <begin position="884"/>
        <end position="902"/>
    </location>
</feature>
<accession>A0ABT9D5F2</accession>
<feature type="region of interest" description="Disordered" evidence="2">
    <location>
        <begin position="518"/>
        <end position="573"/>
    </location>
</feature>
<feature type="region of interest" description="Disordered" evidence="2">
    <location>
        <begin position="672"/>
        <end position="716"/>
    </location>
</feature>
<keyword evidence="3" id="KW-0472">Membrane</keyword>
<evidence type="ECO:0000256" key="2">
    <source>
        <dbReference type="SAM" id="MobiDB-lite"/>
    </source>
</evidence>
<sequence length="908" mass="109562">MFEKSMKNTIIKLLIKVFMFFLLVLNIFLIILFNFNNKIKKSKVFSNKQINKAANLNQNNINLSPKEQKLFFIDNNIASSDEIIVILKERIVNQFLKRNKIAKALELANKDLDINFAISNNHLPIKDEEKFIRELIKIDPRITLKDDIIEELKSILLREYRIKKQLFEKYEFFINYKLIHNKMRNSNIYQINELYKNPQIQNIKYPFYAIVLKFILEDKEKEIFKLKEQLKKLQADFNYYNIIENRVKNEKVFENHLIAIDSTLTYQQNLLILKEKIKNQFKEKNQLAKLYDQIRTEIELSIFKPEEQLYIENEEDYINNFLFTSVNMPTSEEKILEHFQKILLLEYQNKKTILNLYSSYLKYIIDIMLNTKSNNFITWSSTKMGMINKIINNPLFTSFLRLQIEDAQNEIINLKEQIKDIPATIKNLEDKKKELQNDFQNQLKNYFITYDKKINDLKAKIEELTKNDEKHDKNDQKHDKDIMTFAPKLQTLTTITERHDESILDFDKKFITLTDNDERHDKNDQRHDENDEKHDKNDQRHDENDRIHDENDRIHKKNDERQDENDEKQKETDIKHDADILDLIPILKTLTSTTEKHDKSILNFDKRFTKLIDNDKRHDENDERHDKNDQKHDKDIMTFAPKLQTLTTITERHDESILDFDKKFITLTDNDERHDKNDQRHDENDEKHDKNDQRHDENDRIHDENYLRNDETNQRQDESIIDFDQRLKTLTEINRRQDESIIDFDQKLKTLTKIDQRQDESINKIQEKITIFNPVHTLFNEEKYKIQEKSKQNAINLNPQNQLLIKEKNKNNYIFQKNNFLSETINNKKTIEFLPYQQKNKIINKQQQLSLSQKLIKLAHKYLTKIYSINVQKWIFLFKKYSQIYLVIIPCMIINILFYLLLSNKFQS</sequence>
<evidence type="ECO:0000256" key="1">
    <source>
        <dbReference type="SAM" id="Coils"/>
    </source>
</evidence>
<evidence type="ECO:0000256" key="3">
    <source>
        <dbReference type="SAM" id="Phobius"/>
    </source>
</evidence>
<comment type="caution">
    <text evidence="4">The sequence shown here is derived from an EMBL/GenBank/DDBJ whole genome shotgun (WGS) entry which is preliminary data.</text>
</comment>
<proteinExistence type="predicted"/>
<feature type="coiled-coil region" evidence="1">
    <location>
        <begin position="397"/>
        <end position="474"/>
    </location>
</feature>
<reference evidence="4 5" key="1">
    <citation type="journal article" date="2023" name="Int. J. Syst. Evol. Microbiol.">
        <title>The observation of taxonomic boundaries for the 16SrII and 16SrXXV phytoplasmas using genome-based delimitation.</title>
        <authorList>
            <person name="Rodrigues Jardim B."/>
            <person name="Tran-Nguyen L.T.T."/>
            <person name="Gambley C."/>
            <person name="Al-Sadi A.M."/>
            <person name="Al-Subhi A.M."/>
            <person name="Foissac X."/>
            <person name="Salar P."/>
            <person name="Cai H."/>
            <person name="Yang J.Y."/>
            <person name="Davis R."/>
            <person name="Jones L."/>
            <person name="Rodoni B."/>
            <person name="Constable F.E."/>
        </authorList>
    </citation>
    <scope>NUCLEOTIDE SEQUENCE [LARGE SCALE GENOMIC DNA]</scope>
    <source>
        <strain evidence="4">BAWM-225</strain>
    </source>
</reference>
<organism evidence="4 5">
    <name type="scientific">Candidatus Phytoplasma bonamiae</name>
    <dbReference type="NCBI Taxonomy" id="2982626"/>
    <lineage>
        <taxon>Bacteria</taxon>
        <taxon>Bacillati</taxon>
        <taxon>Mycoplasmatota</taxon>
        <taxon>Mollicutes</taxon>
        <taxon>Acholeplasmatales</taxon>
        <taxon>Acholeplasmataceae</taxon>
        <taxon>Candidatus Phytoplasma</taxon>
        <taxon>16SrII (Peanut WB group)</taxon>
    </lineage>
</organism>
<evidence type="ECO:0000313" key="5">
    <source>
        <dbReference type="Proteomes" id="UP001170683"/>
    </source>
</evidence>
<gene>
    <name evidence="4" type="ORF">OC701_02415</name>
</gene>
<feature type="region of interest" description="Disordered" evidence="2">
    <location>
        <begin position="616"/>
        <end position="635"/>
    </location>
</feature>
<dbReference type="RefSeq" id="WP_304514492.1">
    <property type="nucleotide sequence ID" value="NZ_JAOSIQ010000034.1"/>
</dbReference>
<dbReference type="Proteomes" id="UP001170683">
    <property type="component" value="Unassembled WGS sequence"/>
</dbReference>
<evidence type="ECO:0000313" key="4">
    <source>
        <dbReference type="EMBL" id="MDO8064299.1"/>
    </source>
</evidence>
<evidence type="ECO:0008006" key="6">
    <source>
        <dbReference type="Google" id="ProtNLM"/>
    </source>
</evidence>